<gene>
    <name evidence="6" type="ORF">DWW02_27265</name>
</gene>
<keyword evidence="3" id="KW-0812">Transmembrane</keyword>
<organism evidence="6 7">
    <name type="scientific">Enterocloster bolteae</name>
    <dbReference type="NCBI Taxonomy" id="208479"/>
    <lineage>
        <taxon>Bacteria</taxon>
        <taxon>Bacillati</taxon>
        <taxon>Bacillota</taxon>
        <taxon>Clostridia</taxon>
        <taxon>Lachnospirales</taxon>
        <taxon>Lachnospiraceae</taxon>
        <taxon>Enterocloster</taxon>
    </lineage>
</organism>
<protein>
    <submittedName>
        <fullName evidence="6">Sodium-dependent transporter</fullName>
    </submittedName>
</protein>
<dbReference type="RefSeq" id="WP_002569264.1">
    <property type="nucleotide sequence ID" value="NZ_CABKUK010000006.1"/>
</dbReference>
<dbReference type="Pfam" id="PF00209">
    <property type="entry name" value="SNF"/>
    <property type="match status" value="2"/>
</dbReference>
<evidence type="ECO:0000256" key="2">
    <source>
        <dbReference type="ARBA" id="ARBA00022448"/>
    </source>
</evidence>
<reference evidence="6 7" key="1">
    <citation type="submission" date="2018-08" db="EMBL/GenBank/DDBJ databases">
        <title>A genome reference for cultivated species of the human gut microbiota.</title>
        <authorList>
            <person name="Zou Y."/>
            <person name="Xue W."/>
            <person name="Luo G."/>
        </authorList>
    </citation>
    <scope>NUCLEOTIDE SEQUENCE [LARGE SCALE GENOMIC DNA]</scope>
    <source>
        <strain evidence="6 7">AF14-18</strain>
    </source>
</reference>
<evidence type="ECO:0000313" key="7">
    <source>
        <dbReference type="Proteomes" id="UP000284543"/>
    </source>
</evidence>
<dbReference type="EMBL" id="QRZM01000020">
    <property type="protein sequence ID" value="RGV70614.1"/>
    <property type="molecule type" value="Genomic_DNA"/>
</dbReference>
<dbReference type="PRINTS" id="PR00176">
    <property type="entry name" value="NANEUSMPORT"/>
</dbReference>
<comment type="caution">
    <text evidence="6">The sequence shown here is derived from an EMBL/GenBank/DDBJ whole genome shotgun (WGS) entry which is preliminary data.</text>
</comment>
<proteinExistence type="predicted"/>
<keyword evidence="2" id="KW-0813">Transport</keyword>
<dbReference type="AlphaFoldDB" id="A0A412YUW8"/>
<evidence type="ECO:0000256" key="3">
    <source>
        <dbReference type="ARBA" id="ARBA00022692"/>
    </source>
</evidence>
<evidence type="ECO:0000313" key="6">
    <source>
        <dbReference type="EMBL" id="RGV70614.1"/>
    </source>
</evidence>
<keyword evidence="4" id="KW-1133">Transmembrane helix</keyword>
<dbReference type="InterPro" id="IPR047218">
    <property type="entry name" value="YocR/YhdH-like"/>
</dbReference>
<dbReference type="SUPFAM" id="SSF161070">
    <property type="entry name" value="SNF-like"/>
    <property type="match status" value="1"/>
</dbReference>
<dbReference type="NCBIfam" id="NF037979">
    <property type="entry name" value="Na_transp"/>
    <property type="match status" value="1"/>
</dbReference>
<sequence>MINSTDTQRDSWKTNWGFILSCIGSAVGMGNIWMFPARVSKYGGGTFLLPYFLFVIMIGLSGVIGEMAFGRAARSGPIGAFGQAMASRGKGRRLGEAIGYIPVLGSLSLAIGYSVIVGWILRYSAGSLTGTTLAPGDVDGFALAFSSMAGSFGNNFWQTVGLVITFIIMVLGISGGIEKINKIIMPLFFLLFLGLAVYMAFQPSAADGYRYIFRIDLKGLADPMTWVFALGQAFFSLSLAGNGTLIYGSYLDDREDVTNAAWKVALFDTLAALLAALVIIPAMATAGSGLDEGGPGLIFIYLPNLFKSMPGSRVLVIVFFTAVLFAGISSLINLFEAPIAALQQQFKLSRRTSVSVITAAALAIGLCIQGIVSGWMDFVSIYICPLGAGLAGIMFFWVFGSDYAKKEVEKGRLRPIGPWFSFMTSYLFCGLTAAVFVLGIVFGGIG</sequence>
<comment type="subcellular location">
    <subcellularLocation>
        <location evidence="1">Membrane</location>
        <topology evidence="1">Multi-pass membrane protein</topology>
    </subcellularLocation>
</comment>
<dbReference type="GO" id="GO:0016020">
    <property type="term" value="C:membrane"/>
    <property type="evidence" value="ECO:0007669"/>
    <property type="project" value="UniProtKB-SubCell"/>
</dbReference>
<dbReference type="PROSITE" id="PS50267">
    <property type="entry name" value="NA_NEUROTRAN_SYMP_3"/>
    <property type="match status" value="1"/>
</dbReference>
<evidence type="ECO:0000256" key="4">
    <source>
        <dbReference type="ARBA" id="ARBA00022989"/>
    </source>
</evidence>
<dbReference type="PANTHER" id="PTHR42948:SF1">
    <property type="entry name" value="TRANSPORTER"/>
    <property type="match status" value="1"/>
</dbReference>
<dbReference type="PANTHER" id="PTHR42948">
    <property type="entry name" value="TRANSPORTER"/>
    <property type="match status" value="1"/>
</dbReference>
<dbReference type="CDD" id="cd10336">
    <property type="entry name" value="SLC6sbd_Tyt1-Like"/>
    <property type="match status" value="1"/>
</dbReference>
<dbReference type="Proteomes" id="UP000284543">
    <property type="component" value="Unassembled WGS sequence"/>
</dbReference>
<dbReference type="InterPro" id="IPR000175">
    <property type="entry name" value="Na/ntran_symport"/>
</dbReference>
<accession>A0A412YUW8</accession>
<evidence type="ECO:0000256" key="1">
    <source>
        <dbReference type="ARBA" id="ARBA00004141"/>
    </source>
</evidence>
<keyword evidence="5" id="KW-0472">Membrane</keyword>
<evidence type="ECO:0000256" key="5">
    <source>
        <dbReference type="ARBA" id="ARBA00023136"/>
    </source>
</evidence>
<dbReference type="InterPro" id="IPR037272">
    <property type="entry name" value="SNS_sf"/>
</dbReference>
<dbReference type="KEGG" id="cbol:CGC65_30395"/>
<name>A0A412YUW8_9FIRM</name>